<accession>A0A9W8I3U0</accession>
<keyword evidence="1" id="KW-1133">Transmembrane helix</keyword>
<dbReference type="EMBL" id="JANBUW010000478">
    <property type="protein sequence ID" value="KAJ2846684.1"/>
    <property type="molecule type" value="Genomic_DNA"/>
</dbReference>
<dbReference type="PROSITE" id="PS51257">
    <property type="entry name" value="PROKAR_LIPOPROTEIN"/>
    <property type="match status" value="1"/>
</dbReference>
<gene>
    <name evidence="2" type="ORF">IWW36_004236</name>
</gene>
<comment type="caution">
    <text evidence="2">The sequence shown here is derived from an EMBL/GenBank/DDBJ whole genome shotgun (WGS) entry which is preliminary data.</text>
</comment>
<reference evidence="2" key="1">
    <citation type="submission" date="2022-07" db="EMBL/GenBank/DDBJ databases">
        <title>Phylogenomic reconstructions and comparative analyses of Kickxellomycotina fungi.</title>
        <authorList>
            <person name="Reynolds N.K."/>
            <person name="Stajich J.E."/>
            <person name="Barry K."/>
            <person name="Grigoriev I.V."/>
            <person name="Crous P."/>
            <person name="Smith M.E."/>
        </authorList>
    </citation>
    <scope>NUCLEOTIDE SEQUENCE</scope>
    <source>
        <strain evidence="2">NRRL 1566</strain>
    </source>
</reference>
<keyword evidence="3" id="KW-1185">Reference proteome</keyword>
<proteinExistence type="predicted"/>
<organism evidence="2 3">
    <name type="scientific">Coemansia brasiliensis</name>
    <dbReference type="NCBI Taxonomy" id="2650707"/>
    <lineage>
        <taxon>Eukaryota</taxon>
        <taxon>Fungi</taxon>
        <taxon>Fungi incertae sedis</taxon>
        <taxon>Zoopagomycota</taxon>
        <taxon>Kickxellomycotina</taxon>
        <taxon>Kickxellomycetes</taxon>
        <taxon>Kickxellales</taxon>
        <taxon>Kickxellaceae</taxon>
        <taxon>Coemansia</taxon>
    </lineage>
</organism>
<dbReference type="Proteomes" id="UP001139887">
    <property type="component" value="Unassembled WGS sequence"/>
</dbReference>
<keyword evidence="1" id="KW-0472">Membrane</keyword>
<feature type="transmembrane region" description="Helical" evidence="1">
    <location>
        <begin position="20"/>
        <end position="38"/>
    </location>
</feature>
<name>A0A9W8I3U0_9FUNG</name>
<dbReference type="OrthoDB" id="310654at2759"/>
<evidence type="ECO:0000256" key="1">
    <source>
        <dbReference type="SAM" id="Phobius"/>
    </source>
</evidence>
<protein>
    <submittedName>
        <fullName evidence="2">Uncharacterized protein</fullName>
    </submittedName>
</protein>
<evidence type="ECO:0000313" key="3">
    <source>
        <dbReference type="Proteomes" id="UP001139887"/>
    </source>
</evidence>
<sequence length="86" mass="9598">MASVISRVTRSVARKPIETIAFCTILVICGCYFLWQTIRQDELFAGQRSLFPTHTISYSRSDSTRFNVAHPATLAGRQGDSIDVFA</sequence>
<dbReference type="AlphaFoldDB" id="A0A9W8I3U0"/>
<feature type="non-terminal residue" evidence="2">
    <location>
        <position position="86"/>
    </location>
</feature>
<keyword evidence="1" id="KW-0812">Transmembrane</keyword>
<evidence type="ECO:0000313" key="2">
    <source>
        <dbReference type="EMBL" id="KAJ2846684.1"/>
    </source>
</evidence>